<dbReference type="InterPro" id="IPR000571">
    <property type="entry name" value="Znf_CCCH"/>
</dbReference>
<feature type="region of interest" description="Disordered" evidence="6">
    <location>
        <begin position="349"/>
        <end position="379"/>
    </location>
</feature>
<dbReference type="InterPro" id="IPR036855">
    <property type="entry name" value="Znf_CCCH_sf"/>
</dbReference>
<evidence type="ECO:0000256" key="4">
    <source>
        <dbReference type="ARBA" id="ARBA00023125"/>
    </source>
</evidence>
<feature type="zinc finger region" description="C3H1-type" evidence="5">
    <location>
        <begin position="188"/>
        <end position="207"/>
    </location>
</feature>
<dbReference type="PANTHER" id="PTHR12506:SF20">
    <property type="entry name" value="ZINC FINGER CCCH DOMAIN-CONTAINING PROTEIN 67"/>
    <property type="match status" value="1"/>
</dbReference>
<feature type="region of interest" description="Disordered" evidence="6">
    <location>
        <begin position="483"/>
        <end position="515"/>
    </location>
</feature>
<keyword evidence="2 5" id="KW-0863">Zinc-finger</keyword>
<feature type="compositionally biased region" description="Polar residues" evidence="6">
    <location>
        <begin position="434"/>
        <end position="446"/>
    </location>
</feature>
<dbReference type="GO" id="GO:0003677">
    <property type="term" value="F:DNA binding"/>
    <property type="evidence" value="ECO:0007669"/>
    <property type="project" value="UniProtKB-KW"/>
</dbReference>
<dbReference type="GO" id="GO:0003729">
    <property type="term" value="F:mRNA binding"/>
    <property type="evidence" value="ECO:0007669"/>
    <property type="project" value="TreeGrafter"/>
</dbReference>
<dbReference type="InterPro" id="IPR003604">
    <property type="entry name" value="Matrin/U1-like-C_Znf_C2H2"/>
</dbReference>
<evidence type="ECO:0000313" key="8">
    <source>
        <dbReference type="EMBL" id="KAJ4961106.1"/>
    </source>
</evidence>
<dbReference type="Gene3D" id="4.10.1000.10">
    <property type="entry name" value="Zinc finger, CCCH-type"/>
    <property type="match status" value="2"/>
</dbReference>
<organism evidence="8 9">
    <name type="scientific">Protea cynaroides</name>
    <dbReference type="NCBI Taxonomy" id="273540"/>
    <lineage>
        <taxon>Eukaryota</taxon>
        <taxon>Viridiplantae</taxon>
        <taxon>Streptophyta</taxon>
        <taxon>Embryophyta</taxon>
        <taxon>Tracheophyta</taxon>
        <taxon>Spermatophyta</taxon>
        <taxon>Magnoliopsida</taxon>
        <taxon>Proteales</taxon>
        <taxon>Proteaceae</taxon>
        <taxon>Protea</taxon>
    </lineage>
</organism>
<dbReference type="InterPro" id="IPR050974">
    <property type="entry name" value="Plant_ZF_CCCH"/>
</dbReference>
<dbReference type="EMBL" id="JAMYWD010000009">
    <property type="protein sequence ID" value="KAJ4961106.1"/>
    <property type="molecule type" value="Genomic_DNA"/>
</dbReference>
<dbReference type="AlphaFoldDB" id="A0A9Q0H9J5"/>
<keyword evidence="9" id="KW-1185">Reference proteome</keyword>
<dbReference type="OrthoDB" id="434647at2759"/>
<evidence type="ECO:0000256" key="5">
    <source>
        <dbReference type="PROSITE-ProRule" id="PRU00723"/>
    </source>
</evidence>
<feature type="region of interest" description="Disordered" evidence="6">
    <location>
        <begin position="427"/>
        <end position="449"/>
    </location>
</feature>
<feature type="zinc finger region" description="C3H1-type" evidence="5">
    <location>
        <begin position="225"/>
        <end position="253"/>
    </location>
</feature>
<dbReference type="PROSITE" id="PS50103">
    <property type="entry name" value="ZF_C3H1"/>
    <property type="match status" value="4"/>
</dbReference>
<feature type="zinc finger region" description="C3H1-type" evidence="5">
    <location>
        <begin position="317"/>
        <end position="345"/>
    </location>
</feature>
<feature type="domain" description="C3H1-type" evidence="7">
    <location>
        <begin position="154"/>
        <end position="182"/>
    </location>
</feature>
<evidence type="ECO:0000256" key="2">
    <source>
        <dbReference type="ARBA" id="ARBA00022771"/>
    </source>
</evidence>
<evidence type="ECO:0000256" key="3">
    <source>
        <dbReference type="ARBA" id="ARBA00022833"/>
    </source>
</evidence>
<dbReference type="SMART" id="SM00355">
    <property type="entry name" value="ZnF_C2H2"/>
    <property type="match status" value="3"/>
</dbReference>
<name>A0A9Q0H9J5_9MAGN</name>
<keyword evidence="4" id="KW-0238">DNA-binding</keyword>
<dbReference type="Proteomes" id="UP001141806">
    <property type="component" value="Unassembled WGS sequence"/>
</dbReference>
<dbReference type="PANTHER" id="PTHR12506">
    <property type="entry name" value="PROTEIN PHOSPHATASE RELATED"/>
    <property type="match status" value="1"/>
</dbReference>
<accession>A0A9Q0H9J5</accession>
<dbReference type="SMART" id="SM00451">
    <property type="entry name" value="ZnF_U1"/>
    <property type="match status" value="3"/>
</dbReference>
<sequence length="772" mass="84192">MASIPVYLLKLGGQVIITYLAYKALEKLRREYSWYSSSESHDVPVGPGANVVFDCVHARDWYTPPSVPPVVGTGATVVHDRVSSTEDVRDHVSYTEDVPDHVSTEDAPVSVETLEEEVRTVGIEDNNKDNEDEDDDFNEDNMELDSLVREAKDKTPDAICYNHLVTGTCRDGSNCGYPHPPRKENQCYLRSGGCKFGKACRYRHLQENPVVPPPLDFNFLGLPIRPGQKKCTYYMRDGCCKYGSSCRFHHPDPTVVAEGDVPSGSFSLHPSGVLLPASTSWSSPPNETVPYLDAANHHVPMMLPPQGLHHNAEWNGYQCERVCPYYMCAGSCKYGPNCSFHHPDPTSVGGGDIPSGSFSLNPSGASQPASTSWSSPPNETVPYLDPANHFVPMMLPPQGVHQNLEWNGYLASLRPNGAQPLLAANRNPLGWNKPKTNPAVNGTSSKGAKKTKIGQSSWCSICMIDCQSKVVLDQHKLGKKHKENLEKLEEPKKRASASPAKHPAVGPKESSAADKGKTVIVQSVWREIRKIDGERKNVLDLPKLGEKHNYNLEKLDESKKEASAPAAATVAHAAKHLTVGSKESPAANKSKTVGVQQWKEKAAPSLGRGEDLETVIVKSVCCEICKIECTSQIDLDQHKLGKKHKKNLEKLEELKREVRAANHPVVGSIESPAADKGKTVGVQQSKEKGAPSLGAGEDLNIQMTKLMEGGAAASALWLCEVCSVVCDSQTVFDDHLAGQKHANLVKKQVVAAGKTNPSDPFGGFYFIEDEHL</sequence>
<keyword evidence="3 5" id="KW-0862">Zinc</keyword>
<evidence type="ECO:0000256" key="6">
    <source>
        <dbReference type="SAM" id="MobiDB-lite"/>
    </source>
</evidence>
<feature type="compositionally biased region" description="Basic and acidic residues" evidence="6">
    <location>
        <begin position="483"/>
        <end position="493"/>
    </location>
</feature>
<feature type="domain" description="C3H1-type" evidence="7">
    <location>
        <begin position="225"/>
        <end position="253"/>
    </location>
</feature>
<reference evidence="8" key="1">
    <citation type="journal article" date="2023" name="Plant J.">
        <title>The genome of the king protea, Protea cynaroides.</title>
        <authorList>
            <person name="Chang J."/>
            <person name="Duong T.A."/>
            <person name="Schoeman C."/>
            <person name="Ma X."/>
            <person name="Roodt D."/>
            <person name="Barker N."/>
            <person name="Li Z."/>
            <person name="Van de Peer Y."/>
            <person name="Mizrachi E."/>
        </authorList>
    </citation>
    <scope>NUCLEOTIDE SEQUENCE</scope>
    <source>
        <tissue evidence="8">Young leaves</tissue>
    </source>
</reference>
<dbReference type="Pfam" id="PF00642">
    <property type="entry name" value="zf-CCCH"/>
    <property type="match status" value="2"/>
</dbReference>
<dbReference type="Gene3D" id="3.30.160.60">
    <property type="entry name" value="Classic Zinc Finger"/>
    <property type="match status" value="3"/>
</dbReference>
<dbReference type="GO" id="GO:0008270">
    <property type="term" value="F:zinc ion binding"/>
    <property type="evidence" value="ECO:0007669"/>
    <property type="project" value="UniProtKB-KW"/>
</dbReference>
<evidence type="ECO:0000259" key="7">
    <source>
        <dbReference type="PROSITE" id="PS50103"/>
    </source>
</evidence>
<evidence type="ECO:0000313" key="9">
    <source>
        <dbReference type="Proteomes" id="UP001141806"/>
    </source>
</evidence>
<feature type="domain" description="C3H1-type" evidence="7">
    <location>
        <begin position="317"/>
        <end position="345"/>
    </location>
</feature>
<dbReference type="Pfam" id="PF12874">
    <property type="entry name" value="zf-met"/>
    <property type="match status" value="3"/>
</dbReference>
<feature type="zinc finger region" description="C3H1-type" evidence="5">
    <location>
        <begin position="154"/>
        <end position="182"/>
    </location>
</feature>
<dbReference type="SUPFAM" id="SSF90229">
    <property type="entry name" value="CCCH zinc finger"/>
    <property type="match status" value="1"/>
</dbReference>
<comment type="caution">
    <text evidence="8">The sequence shown here is derived from an EMBL/GenBank/DDBJ whole genome shotgun (WGS) entry which is preliminary data.</text>
</comment>
<proteinExistence type="predicted"/>
<feature type="domain" description="C3H1-type" evidence="7">
    <location>
        <begin position="188"/>
        <end position="207"/>
    </location>
</feature>
<dbReference type="SMART" id="SM00356">
    <property type="entry name" value="ZnF_C3H1"/>
    <property type="match status" value="4"/>
</dbReference>
<gene>
    <name evidence="8" type="ORF">NE237_021016</name>
</gene>
<evidence type="ECO:0000256" key="1">
    <source>
        <dbReference type="ARBA" id="ARBA00022723"/>
    </source>
</evidence>
<protein>
    <recommendedName>
        <fullName evidence="7">C3H1-type domain-containing protein</fullName>
    </recommendedName>
</protein>
<dbReference type="SUPFAM" id="SSF57667">
    <property type="entry name" value="beta-beta-alpha zinc fingers"/>
    <property type="match status" value="3"/>
</dbReference>
<dbReference type="InterPro" id="IPR036236">
    <property type="entry name" value="Znf_C2H2_sf"/>
</dbReference>
<keyword evidence="1 5" id="KW-0479">Metal-binding</keyword>
<dbReference type="InterPro" id="IPR013087">
    <property type="entry name" value="Znf_C2H2_type"/>
</dbReference>
<feature type="compositionally biased region" description="Polar residues" evidence="6">
    <location>
        <begin position="356"/>
        <end position="378"/>
    </location>
</feature>